<dbReference type="PANTHER" id="PTHR12592:SF0">
    <property type="entry name" value="ATP-DEPENDENT (S)-NAD(P)H-HYDRATE DEHYDRATASE"/>
    <property type="match status" value="1"/>
</dbReference>
<dbReference type="Proteomes" id="UP000019494">
    <property type="component" value="Unassembled WGS sequence"/>
</dbReference>
<dbReference type="InterPro" id="IPR029056">
    <property type="entry name" value="Ribokinase-like"/>
</dbReference>
<dbReference type="Gene3D" id="3.40.1190.20">
    <property type="match status" value="1"/>
</dbReference>
<evidence type="ECO:0000256" key="2">
    <source>
        <dbReference type="ARBA" id="ARBA00022840"/>
    </source>
</evidence>
<dbReference type="AlphaFoldDB" id="W9GKS5"/>
<protein>
    <submittedName>
        <fullName evidence="8">Carbohydrate kinase</fullName>
    </submittedName>
</protein>
<dbReference type="InterPro" id="IPR000631">
    <property type="entry name" value="CARKD"/>
</dbReference>
<dbReference type="GO" id="GO:0016301">
    <property type="term" value="F:kinase activity"/>
    <property type="evidence" value="ECO:0007669"/>
    <property type="project" value="UniProtKB-KW"/>
</dbReference>
<evidence type="ECO:0000256" key="6">
    <source>
        <dbReference type="SAM" id="MobiDB-lite"/>
    </source>
</evidence>
<keyword evidence="8" id="KW-0808">Transferase</keyword>
<dbReference type="EMBL" id="AWQS01000115">
    <property type="protein sequence ID" value="EWT05423.1"/>
    <property type="molecule type" value="Genomic_DNA"/>
</dbReference>
<keyword evidence="5" id="KW-0456">Lyase</keyword>
<feature type="non-terminal residue" evidence="8">
    <location>
        <position position="1"/>
    </location>
</feature>
<organism evidence="8 9">
    <name type="scientific">Intrasporangium chromatireducens Q5-1</name>
    <dbReference type="NCBI Taxonomy" id="584657"/>
    <lineage>
        <taxon>Bacteria</taxon>
        <taxon>Bacillati</taxon>
        <taxon>Actinomycetota</taxon>
        <taxon>Actinomycetes</taxon>
        <taxon>Micrococcales</taxon>
        <taxon>Intrasporangiaceae</taxon>
        <taxon>Intrasporangium</taxon>
    </lineage>
</organism>
<dbReference type="RefSeq" id="WP_051518562.1">
    <property type="nucleotide sequence ID" value="NZ_AWQS01000115.1"/>
</dbReference>
<dbReference type="PANTHER" id="PTHR12592">
    <property type="entry name" value="ATP-DEPENDENT (S)-NAD(P)H-HYDRATE DEHYDRATASE FAMILY MEMBER"/>
    <property type="match status" value="1"/>
</dbReference>
<name>W9GKS5_9MICO</name>
<keyword evidence="1" id="KW-0547">Nucleotide-binding</keyword>
<dbReference type="HAMAP" id="MF_01965">
    <property type="entry name" value="NADHX_dehydratase"/>
    <property type="match status" value="1"/>
</dbReference>
<dbReference type="OrthoDB" id="9806925at2"/>
<evidence type="ECO:0000256" key="5">
    <source>
        <dbReference type="ARBA" id="ARBA00023239"/>
    </source>
</evidence>
<keyword evidence="9" id="KW-1185">Reference proteome</keyword>
<evidence type="ECO:0000259" key="7">
    <source>
        <dbReference type="PROSITE" id="PS51383"/>
    </source>
</evidence>
<gene>
    <name evidence="8" type="ORF">N864_04690</name>
</gene>
<dbReference type="SUPFAM" id="SSF53613">
    <property type="entry name" value="Ribokinase-like"/>
    <property type="match status" value="1"/>
</dbReference>
<dbReference type="GO" id="GO:0052856">
    <property type="term" value="F:NAD(P)HX epimerase activity"/>
    <property type="evidence" value="ECO:0007669"/>
    <property type="project" value="TreeGrafter"/>
</dbReference>
<dbReference type="GO" id="GO:0110051">
    <property type="term" value="P:metabolite repair"/>
    <property type="evidence" value="ECO:0007669"/>
    <property type="project" value="TreeGrafter"/>
</dbReference>
<dbReference type="PATRIC" id="fig|584657.3.peg.2698"/>
<keyword evidence="8" id="KW-0418">Kinase</keyword>
<dbReference type="GO" id="GO:0005524">
    <property type="term" value="F:ATP binding"/>
    <property type="evidence" value="ECO:0007669"/>
    <property type="project" value="UniProtKB-KW"/>
</dbReference>
<evidence type="ECO:0000256" key="1">
    <source>
        <dbReference type="ARBA" id="ARBA00022741"/>
    </source>
</evidence>
<keyword evidence="4" id="KW-0520">NAD</keyword>
<evidence type="ECO:0000256" key="3">
    <source>
        <dbReference type="ARBA" id="ARBA00022857"/>
    </source>
</evidence>
<dbReference type="PROSITE" id="PS51383">
    <property type="entry name" value="YJEF_C_3"/>
    <property type="match status" value="1"/>
</dbReference>
<comment type="caution">
    <text evidence="8">The sequence shown here is derived from an EMBL/GenBank/DDBJ whole genome shotgun (WGS) entry which is preliminary data.</text>
</comment>
<accession>W9GKS5</accession>
<dbReference type="CDD" id="cd01171">
    <property type="entry name" value="YXKO-related"/>
    <property type="match status" value="1"/>
</dbReference>
<dbReference type="Pfam" id="PF01256">
    <property type="entry name" value="Carb_kinase"/>
    <property type="match status" value="1"/>
</dbReference>
<keyword evidence="2" id="KW-0067">ATP-binding</keyword>
<dbReference type="NCBIfam" id="TIGR00196">
    <property type="entry name" value="yjeF_cterm"/>
    <property type="match status" value="1"/>
</dbReference>
<sequence length="287" mass="28839">LTAESLRSWPLPAPGDNKEARGRTLVVGGTAHTPGAVLLAGEAVLRAGAGKLQIATAAAVSAALAVAVPEAQVVPLPMDDDGNIDAAAAETILVMADRADAVLVGSGFTSPDPTVALLERVIPQLHRPLVIDAVGSAYLTTHRQGLLHLDGRAILTLNPSEVTQTLGLEDEQVAADPVGCTRRLATESGAVVLFGGAGKIVAAPDGRLWESSAGGPGLGISGSGDVQAGIVAGLLARGAEPAQAACWGGQLHGLAGEQLARQQGPVGFLAREISTCLPGLLVRLGTT</sequence>
<evidence type="ECO:0000313" key="9">
    <source>
        <dbReference type="Proteomes" id="UP000019494"/>
    </source>
</evidence>
<keyword evidence="3" id="KW-0521">NADP</keyword>
<reference evidence="9" key="1">
    <citation type="submission" date="2013-08" db="EMBL/GenBank/DDBJ databases">
        <title>Intrasporangium oryzae NRRL B-24470.</title>
        <authorList>
            <person name="Liu H."/>
            <person name="Wang G."/>
        </authorList>
    </citation>
    <scope>NUCLEOTIDE SEQUENCE [LARGE SCALE GENOMIC DNA]</scope>
    <source>
        <strain evidence="9">Q5-1</strain>
    </source>
</reference>
<evidence type="ECO:0000313" key="8">
    <source>
        <dbReference type="EMBL" id="EWT05423.1"/>
    </source>
</evidence>
<dbReference type="GO" id="GO:0052855">
    <property type="term" value="F:ADP-dependent NAD(P)H-hydrate dehydratase activity"/>
    <property type="evidence" value="ECO:0007669"/>
    <property type="project" value="TreeGrafter"/>
</dbReference>
<evidence type="ECO:0000256" key="4">
    <source>
        <dbReference type="ARBA" id="ARBA00023027"/>
    </source>
</evidence>
<feature type="domain" description="YjeF C-terminal" evidence="7">
    <location>
        <begin position="1"/>
        <end position="284"/>
    </location>
</feature>
<proteinExistence type="inferred from homology"/>
<feature type="region of interest" description="Disordered" evidence="6">
    <location>
        <begin position="1"/>
        <end position="21"/>
    </location>
</feature>